<reference evidence="1 2" key="1">
    <citation type="journal article" date="2019" name="Commun. Biol.">
        <title>The bagworm genome reveals a unique fibroin gene that provides high tensile strength.</title>
        <authorList>
            <person name="Kono N."/>
            <person name="Nakamura H."/>
            <person name="Ohtoshi R."/>
            <person name="Tomita M."/>
            <person name="Numata K."/>
            <person name="Arakawa K."/>
        </authorList>
    </citation>
    <scope>NUCLEOTIDE SEQUENCE [LARGE SCALE GENOMIC DNA]</scope>
</reference>
<proteinExistence type="predicted"/>
<sequence length="105" mass="11512">MLVAITKTGSFIRAIRRRPRANLVRGGKGPEWAAQRELITQRVRSTGAVYSGVQLFYAQGHPRSAMNLLHESPSIILYFPDAIIAHAPRELAHASNASDIQGGHL</sequence>
<evidence type="ECO:0000313" key="2">
    <source>
        <dbReference type="Proteomes" id="UP000299102"/>
    </source>
</evidence>
<comment type="caution">
    <text evidence="1">The sequence shown here is derived from an EMBL/GenBank/DDBJ whole genome shotgun (WGS) entry which is preliminary data.</text>
</comment>
<accession>A0A4C1T0J1</accession>
<organism evidence="1 2">
    <name type="scientific">Eumeta variegata</name>
    <name type="common">Bagworm moth</name>
    <name type="synonym">Eumeta japonica</name>
    <dbReference type="NCBI Taxonomy" id="151549"/>
    <lineage>
        <taxon>Eukaryota</taxon>
        <taxon>Metazoa</taxon>
        <taxon>Ecdysozoa</taxon>
        <taxon>Arthropoda</taxon>
        <taxon>Hexapoda</taxon>
        <taxon>Insecta</taxon>
        <taxon>Pterygota</taxon>
        <taxon>Neoptera</taxon>
        <taxon>Endopterygota</taxon>
        <taxon>Lepidoptera</taxon>
        <taxon>Glossata</taxon>
        <taxon>Ditrysia</taxon>
        <taxon>Tineoidea</taxon>
        <taxon>Psychidae</taxon>
        <taxon>Oiketicinae</taxon>
        <taxon>Eumeta</taxon>
    </lineage>
</organism>
<gene>
    <name evidence="1" type="ORF">EVAR_78126_1</name>
</gene>
<dbReference type="EMBL" id="BGZK01000028">
    <property type="protein sequence ID" value="GBP08002.1"/>
    <property type="molecule type" value="Genomic_DNA"/>
</dbReference>
<keyword evidence="2" id="KW-1185">Reference proteome</keyword>
<name>A0A4C1T0J1_EUMVA</name>
<protein>
    <submittedName>
        <fullName evidence="1">Uncharacterized protein</fullName>
    </submittedName>
</protein>
<dbReference type="AlphaFoldDB" id="A0A4C1T0J1"/>
<dbReference type="Proteomes" id="UP000299102">
    <property type="component" value="Unassembled WGS sequence"/>
</dbReference>
<evidence type="ECO:0000313" key="1">
    <source>
        <dbReference type="EMBL" id="GBP08002.1"/>
    </source>
</evidence>